<reference evidence="1" key="1">
    <citation type="submission" date="2019-12" db="EMBL/GenBank/DDBJ databases">
        <title>An insight into the sialome of adult female Ixodes ricinus ticks feeding for 6 days.</title>
        <authorList>
            <person name="Perner J."/>
            <person name="Ribeiro J.M.C."/>
        </authorList>
    </citation>
    <scope>NUCLEOTIDE SEQUENCE</scope>
    <source>
        <strain evidence="1">Semi-engorged</strain>
        <tissue evidence="1">Salivary glands</tissue>
    </source>
</reference>
<evidence type="ECO:0000313" key="1">
    <source>
        <dbReference type="EMBL" id="MXU83283.1"/>
    </source>
</evidence>
<organism evidence="1">
    <name type="scientific">Ixodes ricinus</name>
    <name type="common">Common tick</name>
    <name type="synonym">Acarus ricinus</name>
    <dbReference type="NCBI Taxonomy" id="34613"/>
    <lineage>
        <taxon>Eukaryota</taxon>
        <taxon>Metazoa</taxon>
        <taxon>Ecdysozoa</taxon>
        <taxon>Arthropoda</taxon>
        <taxon>Chelicerata</taxon>
        <taxon>Arachnida</taxon>
        <taxon>Acari</taxon>
        <taxon>Parasitiformes</taxon>
        <taxon>Ixodida</taxon>
        <taxon>Ixodoidea</taxon>
        <taxon>Ixodidae</taxon>
        <taxon>Ixodinae</taxon>
        <taxon>Ixodes</taxon>
    </lineage>
</organism>
<proteinExistence type="predicted"/>
<name>A0A6B0UB14_IXORI</name>
<dbReference type="EMBL" id="GIFC01001200">
    <property type="protein sequence ID" value="MXU83283.1"/>
    <property type="molecule type" value="Transcribed_RNA"/>
</dbReference>
<sequence length="74" mass="8325">MVVAWSTLCTYFSPFKKFAIMLLSVVRLRTWCSSQNGGTACAVPSRSFARCATRKMLSSQSYLLKRPRRVLAST</sequence>
<protein>
    <submittedName>
        <fullName evidence="1">Putative secreted protein</fullName>
    </submittedName>
</protein>
<accession>A0A6B0UB14</accession>
<dbReference type="AlphaFoldDB" id="A0A6B0UB14"/>